<sequence>MRLLHIKTLQLHSFQNTNLPRYAILSHTWGDEEIIFDDVQNRPARSWRKKPSFSKLEGFCNKAHQNGYEYVWIDTCCINQSSSAELSEAINSMFQWYNEAEVCYVYLEDATANASIDGCRWFTLDFDIAEAQIQRITIVPQYDRRKDPIVQGTPLRIKPLFECDPGKYSVEDTFPERLSETMLASCRYTVRGIIMFYKPSSPRFCVVWESKKAKPPIRDGDEQIASMWCKVWPLADLKRGSATVRDDAAFAKNVVKNVRMRDRSFDSLYDFDGNDKPHIDSALLGGAEPRRITAKLNTAAFLGRTIIELEVHITKVDDIPAFATESSNLARNGFQGST</sequence>
<evidence type="ECO:0000313" key="2">
    <source>
        <dbReference type="EMBL" id="KAF7548012.1"/>
    </source>
</evidence>
<protein>
    <recommendedName>
        <fullName evidence="1">Heterokaryon incompatibility domain-containing protein</fullName>
    </recommendedName>
</protein>
<dbReference type="Pfam" id="PF06985">
    <property type="entry name" value="HET"/>
    <property type="match status" value="1"/>
</dbReference>
<dbReference type="PANTHER" id="PTHR10622">
    <property type="entry name" value="HET DOMAIN-CONTAINING PROTEIN"/>
    <property type="match status" value="1"/>
</dbReference>
<dbReference type="Proteomes" id="UP000722485">
    <property type="component" value="Unassembled WGS sequence"/>
</dbReference>
<dbReference type="AlphaFoldDB" id="A0A9P5H8J1"/>
<accession>A0A9P5H8J1</accession>
<comment type="caution">
    <text evidence="2">The sequence shown here is derived from an EMBL/GenBank/DDBJ whole genome shotgun (WGS) entry which is preliminary data.</text>
</comment>
<evidence type="ECO:0000259" key="1">
    <source>
        <dbReference type="Pfam" id="PF06985"/>
    </source>
</evidence>
<gene>
    <name evidence="2" type="ORF">G7Z17_g7343</name>
</gene>
<dbReference type="PANTHER" id="PTHR10622:SF10">
    <property type="entry name" value="HET DOMAIN-CONTAINING PROTEIN"/>
    <property type="match status" value="1"/>
</dbReference>
<dbReference type="OrthoDB" id="20872at2759"/>
<evidence type="ECO:0000313" key="3">
    <source>
        <dbReference type="Proteomes" id="UP000722485"/>
    </source>
</evidence>
<name>A0A9P5H8J1_9HYPO</name>
<proteinExistence type="predicted"/>
<dbReference type="InterPro" id="IPR010730">
    <property type="entry name" value="HET"/>
</dbReference>
<dbReference type="EMBL" id="JAANBB010000161">
    <property type="protein sequence ID" value="KAF7548012.1"/>
    <property type="molecule type" value="Genomic_DNA"/>
</dbReference>
<keyword evidence="3" id="KW-1185">Reference proteome</keyword>
<reference evidence="2" key="1">
    <citation type="submission" date="2020-03" db="EMBL/GenBank/DDBJ databases">
        <title>Draft Genome Sequence of Cylindrodendrum hubeiense.</title>
        <authorList>
            <person name="Buettner E."/>
            <person name="Kellner H."/>
        </authorList>
    </citation>
    <scope>NUCLEOTIDE SEQUENCE</scope>
    <source>
        <strain evidence="2">IHI 201604</strain>
    </source>
</reference>
<organism evidence="2 3">
    <name type="scientific">Cylindrodendrum hubeiense</name>
    <dbReference type="NCBI Taxonomy" id="595255"/>
    <lineage>
        <taxon>Eukaryota</taxon>
        <taxon>Fungi</taxon>
        <taxon>Dikarya</taxon>
        <taxon>Ascomycota</taxon>
        <taxon>Pezizomycotina</taxon>
        <taxon>Sordariomycetes</taxon>
        <taxon>Hypocreomycetidae</taxon>
        <taxon>Hypocreales</taxon>
        <taxon>Nectriaceae</taxon>
        <taxon>Cylindrodendrum</taxon>
    </lineage>
</organism>
<feature type="domain" description="Heterokaryon incompatibility" evidence="1">
    <location>
        <begin position="22"/>
        <end position="116"/>
    </location>
</feature>